<dbReference type="GO" id="GO:0005743">
    <property type="term" value="C:mitochondrial inner membrane"/>
    <property type="evidence" value="ECO:0007669"/>
    <property type="project" value="UniProtKB-SubCell"/>
</dbReference>
<keyword evidence="6" id="KW-0679">Respiratory chain</keyword>
<reference evidence="15 16" key="1">
    <citation type="submission" date="2016-02" db="EMBL/GenBank/DDBJ databases">
        <title>Comparative genomic and transcriptomic foundation for Pichia pastoris.</title>
        <authorList>
            <person name="Love K.R."/>
            <person name="Shah K.A."/>
            <person name="Whittaker C.A."/>
            <person name="Wu J."/>
            <person name="Bartlett M.C."/>
            <person name="Ma D."/>
            <person name="Leeson R.L."/>
            <person name="Priest M."/>
            <person name="Young S.K."/>
            <person name="Love J.C."/>
        </authorList>
    </citation>
    <scope>NUCLEOTIDE SEQUENCE [LARGE SCALE GENOMIC DNA]</scope>
    <source>
        <strain evidence="15 16">ATCC 28485</strain>
    </source>
</reference>
<dbReference type="PANTHER" id="PTHR17098:SF2">
    <property type="entry name" value="NADH DEHYDROGENASE [UBIQUINONE] 1 ALPHA SUBCOMPLEX SUBUNIT 1"/>
    <property type="match status" value="1"/>
</dbReference>
<evidence type="ECO:0000256" key="12">
    <source>
        <dbReference type="ARBA" id="ARBA00023136"/>
    </source>
</evidence>
<keyword evidence="10 14" id="KW-1133">Transmembrane helix</keyword>
<dbReference type="EMBL" id="CP014584">
    <property type="protein sequence ID" value="ANZ73076.1"/>
    <property type="molecule type" value="Genomic_DNA"/>
</dbReference>
<keyword evidence="16" id="KW-1185">Reference proteome</keyword>
<comment type="subcellular location">
    <subcellularLocation>
        <location evidence="2">Mitochondrion inner membrane</location>
        <topology evidence="2">Single-pass membrane protein</topology>
        <orientation evidence="2">Matrix side</orientation>
    </subcellularLocation>
</comment>
<feature type="compositionally biased region" description="Basic and acidic residues" evidence="13">
    <location>
        <begin position="130"/>
        <end position="150"/>
    </location>
</feature>
<evidence type="ECO:0000256" key="9">
    <source>
        <dbReference type="ARBA" id="ARBA00022982"/>
    </source>
</evidence>
<evidence type="ECO:0000256" key="11">
    <source>
        <dbReference type="ARBA" id="ARBA00023128"/>
    </source>
</evidence>
<dbReference type="PANTHER" id="PTHR17098">
    <property type="entry name" value="NADH-UBIQUINONE OXIDOREDUCTASE MWFE SUBUNIT"/>
    <property type="match status" value="1"/>
</dbReference>
<evidence type="ECO:0000256" key="14">
    <source>
        <dbReference type="SAM" id="Phobius"/>
    </source>
</evidence>
<comment type="similarity">
    <text evidence="3">Belongs to the complex I NDUFA1 subunit family.</text>
</comment>
<evidence type="ECO:0000256" key="1">
    <source>
        <dbReference type="ARBA" id="ARBA00003195"/>
    </source>
</evidence>
<keyword evidence="12 14" id="KW-0472">Membrane</keyword>
<dbReference type="InterPro" id="IPR017384">
    <property type="entry name" value="NADH_Ub_cplx-1_asu_su-1"/>
</dbReference>
<keyword evidence="7 14" id="KW-0812">Transmembrane</keyword>
<keyword evidence="5" id="KW-0813">Transport</keyword>
<evidence type="ECO:0000256" key="8">
    <source>
        <dbReference type="ARBA" id="ARBA00022792"/>
    </source>
</evidence>
<dbReference type="OrthoDB" id="1920692at2759"/>
<evidence type="ECO:0000256" key="4">
    <source>
        <dbReference type="ARBA" id="ARBA00016392"/>
    </source>
</evidence>
<evidence type="ECO:0000256" key="13">
    <source>
        <dbReference type="SAM" id="MobiDB-lite"/>
    </source>
</evidence>
<accession>A0A1B2J534</accession>
<feature type="transmembrane region" description="Helical" evidence="14">
    <location>
        <begin position="6"/>
        <end position="28"/>
    </location>
</feature>
<evidence type="ECO:0000256" key="10">
    <source>
        <dbReference type="ARBA" id="ARBA00022989"/>
    </source>
</evidence>
<name>A0A1B2J534_PICPA</name>
<gene>
    <name evidence="15" type="ORF">ATY40_BA7500791</name>
</gene>
<evidence type="ECO:0000256" key="3">
    <source>
        <dbReference type="ARBA" id="ARBA00009960"/>
    </source>
</evidence>
<keyword evidence="11" id="KW-0496">Mitochondrion</keyword>
<feature type="region of interest" description="Disordered" evidence="13">
    <location>
        <begin position="127"/>
        <end position="150"/>
    </location>
</feature>
<dbReference type="AlphaFoldDB" id="A0A1B2J534"/>
<evidence type="ECO:0000313" key="16">
    <source>
        <dbReference type="Proteomes" id="UP000094565"/>
    </source>
</evidence>
<evidence type="ECO:0000256" key="6">
    <source>
        <dbReference type="ARBA" id="ARBA00022660"/>
    </source>
</evidence>
<comment type="function">
    <text evidence="1">Accessory subunit of the mitochondrial membrane respiratory chain NADH dehydrogenase (Complex I), that is believed not to be involved in catalysis. Complex I functions in the transfer of electrons from NADH to the respiratory chain. The immediate electron acceptor for the enzyme is believed to be ubiquinone.</text>
</comment>
<evidence type="ECO:0000313" key="15">
    <source>
        <dbReference type="EMBL" id="ANZ73076.1"/>
    </source>
</evidence>
<protein>
    <recommendedName>
        <fullName evidence="4">NADH dehydrogenase [ubiquinone] 1 alpha subcomplex subunit 1</fullName>
    </recommendedName>
</protein>
<keyword evidence="9" id="KW-0249">Electron transport</keyword>
<keyword evidence="8" id="KW-0999">Mitochondrion inner membrane</keyword>
<proteinExistence type="inferred from homology"/>
<evidence type="ECO:0000256" key="2">
    <source>
        <dbReference type="ARBA" id="ARBA00004298"/>
    </source>
</evidence>
<sequence length="150" mass="17403">MIPFEALIPYAIMFAGFCLGGGVMNGAITADITKRARGPNQEIKRNVAEDEGPRNYTKPRYNTDQWDKYFAVRDLRLTGSLRGQSDNAVAEESFKTNSIQPYSNTRRPWVLRRHIIMKNSPTKWARKYSSRRDEREQEIKDDYIRGMGEH</sequence>
<dbReference type="Proteomes" id="UP000094565">
    <property type="component" value="Chromosome 1"/>
</dbReference>
<evidence type="ECO:0000256" key="5">
    <source>
        <dbReference type="ARBA" id="ARBA00022448"/>
    </source>
</evidence>
<organism evidence="15 16">
    <name type="scientific">Komagataella pastoris</name>
    <name type="common">Yeast</name>
    <name type="synonym">Pichia pastoris</name>
    <dbReference type="NCBI Taxonomy" id="4922"/>
    <lineage>
        <taxon>Eukaryota</taxon>
        <taxon>Fungi</taxon>
        <taxon>Dikarya</taxon>
        <taxon>Ascomycota</taxon>
        <taxon>Saccharomycotina</taxon>
        <taxon>Pichiomycetes</taxon>
        <taxon>Pichiales</taxon>
        <taxon>Pichiaceae</taxon>
        <taxon>Komagataella</taxon>
    </lineage>
</organism>
<evidence type="ECO:0000256" key="7">
    <source>
        <dbReference type="ARBA" id="ARBA00022692"/>
    </source>
</evidence>